<dbReference type="PROSITE" id="PS51450">
    <property type="entry name" value="LRR"/>
    <property type="match status" value="1"/>
</dbReference>
<dbReference type="FunFam" id="1.10.10.10:FF:000322">
    <property type="entry name" value="Probable disease resistance protein At1g63360"/>
    <property type="match status" value="1"/>
</dbReference>
<dbReference type="PANTHER" id="PTHR36766:SF51">
    <property type="entry name" value="DISEASE RESISTANCE RPP13-LIKE PROTEIN 1"/>
    <property type="match status" value="1"/>
</dbReference>
<dbReference type="InterPro" id="IPR001611">
    <property type="entry name" value="Leu-rich_rpt"/>
</dbReference>
<dbReference type="Gene3D" id="3.40.50.300">
    <property type="entry name" value="P-loop containing nucleotide triphosphate hydrolases"/>
    <property type="match status" value="1"/>
</dbReference>
<evidence type="ECO:0000313" key="11">
    <source>
        <dbReference type="Proteomes" id="UP000237000"/>
    </source>
</evidence>
<dbReference type="Gene3D" id="3.80.10.10">
    <property type="entry name" value="Ribonuclease Inhibitor"/>
    <property type="match status" value="4"/>
</dbReference>
<dbReference type="SUPFAM" id="SSF52058">
    <property type="entry name" value="L domain-like"/>
    <property type="match status" value="2"/>
</dbReference>
<dbReference type="Pfam" id="PF23559">
    <property type="entry name" value="WHD_DRP"/>
    <property type="match status" value="1"/>
</dbReference>
<feature type="domain" description="Disease resistance protein winged helix" evidence="8">
    <location>
        <begin position="433"/>
        <end position="505"/>
    </location>
</feature>
<evidence type="ECO:0000259" key="8">
    <source>
        <dbReference type="Pfam" id="PF23559"/>
    </source>
</evidence>
<protein>
    <submittedName>
        <fullName evidence="10">NB-ARC domain containing protein</fullName>
    </submittedName>
</protein>
<dbReference type="FunFam" id="3.40.50.300:FF:001091">
    <property type="entry name" value="Probable disease resistance protein At1g61300"/>
    <property type="match status" value="1"/>
</dbReference>
<evidence type="ECO:0000256" key="3">
    <source>
        <dbReference type="ARBA" id="ARBA00022741"/>
    </source>
</evidence>
<dbReference type="Proteomes" id="UP000237000">
    <property type="component" value="Unassembled WGS sequence"/>
</dbReference>
<dbReference type="InterPro" id="IPR042197">
    <property type="entry name" value="Apaf_helical"/>
</dbReference>
<dbReference type="InterPro" id="IPR032675">
    <property type="entry name" value="LRR_dom_sf"/>
</dbReference>
<feature type="domain" description="R13L1/DRL21-like LRR repeat region" evidence="9">
    <location>
        <begin position="698"/>
        <end position="825"/>
    </location>
</feature>
<dbReference type="InterPro" id="IPR041118">
    <property type="entry name" value="Rx_N"/>
</dbReference>
<dbReference type="InterPro" id="IPR056789">
    <property type="entry name" value="LRR_R13L1-DRL21"/>
</dbReference>
<evidence type="ECO:0000256" key="5">
    <source>
        <dbReference type="ARBA" id="ARBA00022840"/>
    </source>
</evidence>
<gene>
    <name evidence="10" type="ORF">TorRG33x02_173070</name>
</gene>
<comment type="caution">
    <text evidence="10">The sequence shown here is derived from an EMBL/GenBank/DDBJ whole genome shotgun (WGS) entry which is preliminary data.</text>
</comment>
<dbReference type="InParanoid" id="A0A2P5EN13"/>
<dbReference type="PRINTS" id="PR00364">
    <property type="entry name" value="DISEASERSIST"/>
</dbReference>
<keyword evidence="3" id="KW-0547">Nucleotide-binding</keyword>
<evidence type="ECO:0000313" key="10">
    <source>
        <dbReference type="EMBL" id="PON86923.1"/>
    </source>
</evidence>
<organism evidence="10 11">
    <name type="scientific">Trema orientale</name>
    <name type="common">Charcoal tree</name>
    <name type="synonym">Celtis orientalis</name>
    <dbReference type="NCBI Taxonomy" id="63057"/>
    <lineage>
        <taxon>Eukaryota</taxon>
        <taxon>Viridiplantae</taxon>
        <taxon>Streptophyta</taxon>
        <taxon>Embryophyta</taxon>
        <taxon>Tracheophyta</taxon>
        <taxon>Spermatophyta</taxon>
        <taxon>Magnoliopsida</taxon>
        <taxon>eudicotyledons</taxon>
        <taxon>Gunneridae</taxon>
        <taxon>Pentapetalae</taxon>
        <taxon>rosids</taxon>
        <taxon>fabids</taxon>
        <taxon>Rosales</taxon>
        <taxon>Cannabaceae</taxon>
        <taxon>Trema</taxon>
    </lineage>
</organism>
<keyword evidence="11" id="KW-1185">Reference proteome</keyword>
<dbReference type="PANTHER" id="PTHR36766">
    <property type="entry name" value="PLANT BROAD-SPECTRUM MILDEW RESISTANCE PROTEIN RPW8"/>
    <property type="match status" value="1"/>
</dbReference>
<accession>A0A2P5EN13</accession>
<evidence type="ECO:0000256" key="4">
    <source>
        <dbReference type="ARBA" id="ARBA00022821"/>
    </source>
</evidence>
<evidence type="ECO:0000256" key="2">
    <source>
        <dbReference type="ARBA" id="ARBA00022737"/>
    </source>
</evidence>
<name>A0A2P5EN13_TREOI</name>
<proteinExistence type="predicted"/>
<dbReference type="InterPro" id="IPR036388">
    <property type="entry name" value="WH-like_DNA-bd_sf"/>
</dbReference>
<dbReference type="Gene3D" id="1.10.10.10">
    <property type="entry name" value="Winged helix-like DNA-binding domain superfamily/Winged helix DNA-binding domain"/>
    <property type="match status" value="1"/>
</dbReference>
<evidence type="ECO:0000259" key="9">
    <source>
        <dbReference type="Pfam" id="PF25019"/>
    </source>
</evidence>
<keyword evidence="4" id="KW-0611">Plant defense</keyword>
<dbReference type="EMBL" id="JXTC01000124">
    <property type="protein sequence ID" value="PON86923.1"/>
    <property type="molecule type" value="Genomic_DNA"/>
</dbReference>
<dbReference type="AlphaFoldDB" id="A0A2P5EN13"/>
<dbReference type="GO" id="GO:0005524">
    <property type="term" value="F:ATP binding"/>
    <property type="evidence" value="ECO:0007669"/>
    <property type="project" value="UniProtKB-KW"/>
</dbReference>
<dbReference type="InterPro" id="IPR002182">
    <property type="entry name" value="NB-ARC"/>
</dbReference>
<evidence type="ECO:0000259" key="6">
    <source>
        <dbReference type="Pfam" id="PF00931"/>
    </source>
</evidence>
<dbReference type="SUPFAM" id="SSF52540">
    <property type="entry name" value="P-loop containing nucleoside triphosphate hydrolases"/>
    <property type="match status" value="1"/>
</dbReference>
<feature type="domain" description="Disease resistance N-terminal" evidence="7">
    <location>
        <begin position="17"/>
        <end position="105"/>
    </location>
</feature>
<reference evidence="11" key="1">
    <citation type="submission" date="2016-06" db="EMBL/GenBank/DDBJ databases">
        <title>Parallel loss of symbiosis genes in relatives of nitrogen-fixing non-legume Parasponia.</title>
        <authorList>
            <person name="Van Velzen R."/>
            <person name="Holmer R."/>
            <person name="Bu F."/>
            <person name="Rutten L."/>
            <person name="Van Zeijl A."/>
            <person name="Liu W."/>
            <person name="Santuari L."/>
            <person name="Cao Q."/>
            <person name="Sharma T."/>
            <person name="Shen D."/>
            <person name="Roswanjaya Y."/>
            <person name="Wardhani T."/>
            <person name="Kalhor M.S."/>
            <person name="Jansen J."/>
            <person name="Van den Hoogen J."/>
            <person name="Gungor B."/>
            <person name="Hartog M."/>
            <person name="Hontelez J."/>
            <person name="Verver J."/>
            <person name="Yang W.-C."/>
            <person name="Schijlen E."/>
            <person name="Repin R."/>
            <person name="Schilthuizen M."/>
            <person name="Schranz E."/>
            <person name="Heidstra R."/>
            <person name="Miyata K."/>
            <person name="Fedorova E."/>
            <person name="Kohlen W."/>
            <person name="Bisseling T."/>
            <person name="Smit S."/>
            <person name="Geurts R."/>
        </authorList>
    </citation>
    <scope>NUCLEOTIDE SEQUENCE [LARGE SCALE GENOMIC DNA]</scope>
    <source>
        <strain evidence="11">cv. RG33-2</strain>
    </source>
</reference>
<keyword evidence="1" id="KW-0433">Leucine-rich repeat</keyword>
<dbReference type="Pfam" id="PF18052">
    <property type="entry name" value="Rx_N"/>
    <property type="match status" value="1"/>
</dbReference>
<dbReference type="InterPro" id="IPR027417">
    <property type="entry name" value="P-loop_NTPase"/>
</dbReference>
<dbReference type="GO" id="GO:0006952">
    <property type="term" value="P:defense response"/>
    <property type="evidence" value="ECO:0007669"/>
    <property type="project" value="UniProtKB-KW"/>
</dbReference>
<dbReference type="Gene3D" id="1.10.8.430">
    <property type="entry name" value="Helical domain of apoptotic protease-activating factors"/>
    <property type="match status" value="1"/>
</dbReference>
<keyword evidence="5" id="KW-0067">ATP-binding</keyword>
<dbReference type="OrthoDB" id="844910at2759"/>
<evidence type="ECO:0000259" key="7">
    <source>
        <dbReference type="Pfam" id="PF18052"/>
    </source>
</evidence>
<keyword evidence="2" id="KW-0677">Repeat</keyword>
<dbReference type="Gene3D" id="1.20.5.4130">
    <property type="match status" value="1"/>
</dbReference>
<evidence type="ECO:0000256" key="1">
    <source>
        <dbReference type="ARBA" id="ARBA00022614"/>
    </source>
</evidence>
<dbReference type="Pfam" id="PF25019">
    <property type="entry name" value="LRR_R13L1-DRL21"/>
    <property type="match status" value="1"/>
</dbReference>
<feature type="domain" description="NB-ARC" evidence="6">
    <location>
        <begin position="177"/>
        <end position="345"/>
    </location>
</feature>
<dbReference type="InterPro" id="IPR058922">
    <property type="entry name" value="WHD_DRP"/>
</dbReference>
<sequence length="1137" mass="129546">MAIEMVVGAFLSSYFDFVLEKIASSPVLEFLTGKKDSGFDGLLRKLKTTFLCLAAVLVDADQKQVTNPLVKEWLDELQDAVDDAEDLFGEIEYDALKLKAEADSSTGKRKASEFFSSIFNSTDQERKTKMEEILEKLEHFEKQRYMLDLKEDIRKIPSRRQPSTSLVDESEVYGRDDEKDVLRKTLLSDEVGSEKICVIPIVGMGGIGKTTLAQAVYNDDKVEEYFELKSWVCVSEEFDVREVMKTVYEAVTGEACFFKHLDRLQVKIRDTLRGKKFLIILDDVWNEDPDFWNMMRLPFKEGAQGSKIIVTTRSKKVASIMRTVEPRFLEVLKDEACWKLFEKHASGGEDFTLNPDLERIGREIVEKCKGLPLAVKTLAGLLRFTLDIGEWRRIAESDVWDLPDEGNNILPALRLSYYYLPSHLKKCFAYCSIFPKDYVFEKEELIKLWMAENLVEHPRGQRTIEDVGNEYFKDLASRSFFQQLMTNYKYGIFRFVMHDLMVDLAKSISGKYCRHLLESKNSDEIGTKTRHLSLSMDWHDPRSKRFNYDFEVPYLRTFLVLRNTWRYPSLGEAYFSEEEVKNLLKLKRLRVLSFKYSGISELPNTIGELRHLRSLDLSHTSIKKLPESVSLLFNLEMLMLCGCKDLKTLPKDIHHLIKLKYLDIRDCYSLEKTPSHVSKIRSFQTNIFIVGKDSGAKIGELRELSSLRGELSVKHLENVVNVKDESDQANLKDKKHLEQLRLEWNNDSGIKGSTDGKGVLDMLSPSIALKELEIIGYPGTTFSNWVGDGSLIGNIVYVELSNCRNCLSLPPLGQLLSLKILIISGFDKLETVGPEFYGNGSVVKPFPSLESLEFSNMSSWKTWASTQVEDAGAFEKLKVLQIVDCHDFIGDLSLSLPSLTTLQLISCKQFGSSLPKMPCVSELEFWGCEKLVSLSDIGQSHVLTSLSSLTISGCPEMETFPGGGLPFSLSRLYISNCPKLITSRMTWNLQSLPALTSLTIEAGVGNEDVESFPEQGLLPPTLTELRISGFRQLRALDKNGLQQLPCLKQLHIRRCPELQTIPEEAFPPSLEKLDFYDCPKLQRMPEEGLPTSLKNFEFFGCPLLSEMCLPENGEYWSKIRHIPNIRINRVRIKPCNL</sequence>
<dbReference type="Pfam" id="PF00931">
    <property type="entry name" value="NB-ARC"/>
    <property type="match status" value="1"/>
</dbReference>
<dbReference type="GO" id="GO:0051707">
    <property type="term" value="P:response to other organism"/>
    <property type="evidence" value="ECO:0007669"/>
    <property type="project" value="UniProtKB-ARBA"/>
</dbReference>
<dbReference type="GO" id="GO:0043531">
    <property type="term" value="F:ADP binding"/>
    <property type="evidence" value="ECO:0007669"/>
    <property type="project" value="InterPro"/>
</dbReference>